<dbReference type="AlphaFoldDB" id="A0A0E9XE31"/>
<dbReference type="EMBL" id="GBXM01007585">
    <property type="protein sequence ID" value="JAI00993.1"/>
    <property type="molecule type" value="Transcribed_RNA"/>
</dbReference>
<protein>
    <recommendedName>
        <fullName evidence="2">USP domain-containing protein</fullName>
    </recommendedName>
</protein>
<name>A0A0E9XE31_ANGAN</name>
<reference evidence="1" key="2">
    <citation type="journal article" date="2015" name="Fish Shellfish Immunol.">
        <title>Early steps in the European eel (Anguilla anguilla)-Vibrio vulnificus interaction in the gills: Role of the RtxA13 toxin.</title>
        <authorList>
            <person name="Callol A."/>
            <person name="Pajuelo D."/>
            <person name="Ebbesson L."/>
            <person name="Teles M."/>
            <person name="MacKenzie S."/>
            <person name="Amaro C."/>
        </authorList>
    </citation>
    <scope>NUCLEOTIDE SEQUENCE</scope>
</reference>
<reference evidence="1" key="1">
    <citation type="submission" date="2014-11" db="EMBL/GenBank/DDBJ databases">
        <authorList>
            <person name="Amaro Gonzalez C."/>
        </authorList>
    </citation>
    <scope>NUCLEOTIDE SEQUENCE</scope>
</reference>
<proteinExistence type="predicted"/>
<evidence type="ECO:0000313" key="1">
    <source>
        <dbReference type="EMBL" id="JAI00993.1"/>
    </source>
</evidence>
<organism evidence="1">
    <name type="scientific">Anguilla anguilla</name>
    <name type="common">European freshwater eel</name>
    <name type="synonym">Muraena anguilla</name>
    <dbReference type="NCBI Taxonomy" id="7936"/>
    <lineage>
        <taxon>Eukaryota</taxon>
        <taxon>Metazoa</taxon>
        <taxon>Chordata</taxon>
        <taxon>Craniata</taxon>
        <taxon>Vertebrata</taxon>
        <taxon>Euteleostomi</taxon>
        <taxon>Actinopterygii</taxon>
        <taxon>Neopterygii</taxon>
        <taxon>Teleostei</taxon>
        <taxon>Anguilliformes</taxon>
        <taxon>Anguillidae</taxon>
        <taxon>Anguilla</taxon>
    </lineage>
</organism>
<accession>A0A0E9XE31</accession>
<sequence>MLSSNTKVTCCTYNISSKSILKMEGEPSVFIVHLKRLQQRTNIFTVLICPYGSIESFCESFPGVQKP</sequence>
<evidence type="ECO:0008006" key="2">
    <source>
        <dbReference type="Google" id="ProtNLM"/>
    </source>
</evidence>